<evidence type="ECO:0000313" key="2">
    <source>
        <dbReference type="Proteomes" id="UP000005317"/>
    </source>
</evidence>
<dbReference type="SUPFAM" id="SSF88713">
    <property type="entry name" value="Glycoside hydrolase/deacetylase"/>
    <property type="match status" value="1"/>
</dbReference>
<organism evidence="1 2">
    <name type="scientific">Thiothrix nivea (strain ATCC 35100 / DSM 5205 / JP2)</name>
    <dbReference type="NCBI Taxonomy" id="870187"/>
    <lineage>
        <taxon>Bacteria</taxon>
        <taxon>Pseudomonadati</taxon>
        <taxon>Pseudomonadota</taxon>
        <taxon>Gammaproteobacteria</taxon>
        <taxon>Thiotrichales</taxon>
        <taxon>Thiotrichaceae</taxon>
        <taxon>Thiothrix</taxon>
    </lineage>
</organism>
<gene>
    <name evidence="1" type="ORF">Thini_4112</name>
</gene>
<name>A0A656HKH8_THINJ</name>
<proteinExistence type="predicted"/>
<sequence>MPSDHGTFVISLDFELYWGMRDETRLDAYKANLAGVHQAIPLMLETFNQHGIRATWAIVGFIFFQDSAELLQYAPEIKPAYLNPQMNPYLHLPDTDRHPELKPYYYAPELVRLIKSYRGQEIASHSFSHYYSAEAGTCPDSFRADLAAARQTAKHFGIDLTTYIFPRQQYSPCYAAELAMQGIRYFRGDARSGIYHCPEKHDIFYAAKRGLRGLDSLFNLSGQQTTLPQTYPTPPQHTLVNVPASRFFYPYCPNPTINRLRLERIMQGMTYAAQRNEIFHLWWHPHNFGAHIPENMQRLQQVIEHYHNLQARYGMQSMNIQEAATAYPLAVGTGEEGHGVALSKQNNQHVCKTEWISSI</sequence>
<accession>A0A656HKH8</accession>
<dbReference type="InterPro" id="IPR011330">
    <property type="entry name" value="Glyco_hydro/deAcase_b/a-brl"/>
</dbReference>
<dbReference type="CDD" id="cd10929">
    <property type="entry name" value="CE4_u5"/>
    <property type="match status" value="1"/>
</dbReference>
<dbReference type="RefSeq" id="WP_002710473.1">
    <property type="nucleotide sequence ID" value="NZ_JH651384.1"/>
</dbReference>
<dbReference type="OrthoDB" id="7836272at2"/>
<dbReference type="GO" id="GO:0005975">
    <property type="term" value="P:carbohydrate metabolic process"/>
    <property type="evidence" value="ECO:0007669"/>
    <property type="project" value="InterPro"/>
</dbReference>
<reference evidence="2" key="1">
    <citation type="journal article" date="2011" name="Stand. Genomic Sci.">
        <title>Genome sequence of the filamentous, gliding Thiothrix nivea neotype strain (JP2(T)).</title>
        <authorList>
            <person name="Lapidus A."/>
            <person name="Nolan M."/>
            <person name="Lucas S."/>
            <person name="Glavina Del Rio T."/>
            <person name="Tice H."/>
            <person name="Cheng J.F."/>
            <person name="Tapia R."/>
            <person name="Han C."/>
            <person name="Goodwin L."/>
            <person name="Pitluck S."/>
            <person name="Liolios K."/>
            <person name="Pagani I."/>
            <person name="Ivanova N."/>
            <person name="Huntemann M."/>
            <person name="Mavromatis K."/>
            <person name="Mikhailova N."/>
            <person name="Pati A."/>
            <person name="Chen A."/>
            <person name="Palaniappan K."/>
            <person name="Land M."/>
            <person name="Brambilla E.M."/>
            <person name="Rohde M."/>
            <person name="Abt B."/>
            <person name="Verbarg S."/>
            <person name="Goker M."/>
            <person name="Bristow J."/>
            <person name="Eisen J.A."/>
            <person name="Markowitz V."/>
            <person name="Hugenholtz P."/>
            <person name="Kyrpides N.C."/>
            <person name="Klenk H.P."/>
            <person name="Woyke T."/>
        </authorList>
    </citation>
    <scope>NUCLEOTIDE SEQUENCE [LARGE SCALE GENOMIC DNA]</scope>
    <source>
        <strain evidence="2">ATCC 35100 / DSM 5205 / JP2</strain>
    </source>
</reference>
<dbReference type="AlphaFoldDB" id="A0A656HKH8"/>
<keyword evidence="2" id="KW-1185">Reference proteome</keyword>
<dbReference type="EMBL" id="JH651384">
    <property type="protein sequence ID" value="EIJ36604.1"/>
    <property type="molecule type" value="Genomic_DNA"/>
</dbReference>
<dbReference type="Gene3D" id="3.20.20.370">
    <property type="entry name" value="Glycoside hydrolase/deacetylase"/>
    <property type="match status" value="1"/>
</dbReference>
<evidence type="ECO:0000313" key="1">
    <source>
        <dbReference type="EMBL" id="EIJ36604.1"/>
    </source>
</evidence>
<dbReference type="Proteomes" id="UP000005317">
    <property type="component" value="Unassembled WGS sequence"/>
</dbReference>
<protein>
    <submittedName>
        <fullName evidence="1">Polysaccharide deacetylase</fullName>
    </submittedName>
</protein>